<sequence>MILRLYSTLLAHPTHLNDIHRADTNLIATHSQGSVVSTHILDRLIKDGHIGDDRQGDVLAIGGEVYPGLPSSSSTPSTSTTPANDGKKPDGLPPADLDAPPLSVRTTSSASAFDDSKPRKPQHSGWIANLSEATAGSLSGVGHSTAYEELATYVLAVKYLFLVDEGTMVNVNTSNDITAFTSPVSASTQTPYFTSPTFSSFLAFSALPHSPSPHPSSPLPPLPKLRMHFKLFSAHVEKNDYEIPWSLRDLIAYPIISYLFHREIEELGDQFGEWNPKTAVLRDVKWKVSRIARLGSVSSLSMSMGMGGYGYGGGSKLLVGCYISFAFLVLFHISF</sequence>
<evidence type="ECO:0000313" key="4">
    <source>
        <dbReference type="Proteomes" id="UP000284842"/>
    </source>
</evidence>
<keyword evidence="2" id="KW-0812">Transmembrane</keyword>
<name>A0A409X3L0_9AGAR</name>
<feature type="compositionally biased region" description="Low complexity" evidence="1">
    <location>
        <begin position="70"/>
        <end position="82"/>
    </location>
</feature>
<proteinExistence type="predicted"/>
<dbReference type="OrthoDB" id="5598028at2759"/>
<dbReference type="AlphaFoldDB" id="A0A409X3L0"/>
<evidence type="ECO:0000256" key="1">
    <source>
        <dbReference type="SAM" id="MobiDB-lite"/>
    </source>
</evidence>
<comment type="caution">
    <text evidence="3">The sequence shown here is derived from an EMBL/GenBank/DDBJ whole genome shotgun (WGS) entry which is preliminary data.</text>
</comment>
<dbReference type="PANTHER" id="PTHR47349:SF1">
    <property type="entry name" value="AER328WP"/>
    <property type="match status" value="1"/>
</dbReference>
<reference evidence="3 4" key="1">
    <citation type="journal article" date="2018" name="Evol. Lett.">
        <title>Horizontal gene cluster transfer increased hallucinogenic mushroom diversity.</title>
        <authorList>
            <person name="Reynolds H.T."/>
            <person name="Vijayakumar V."/>
            <person name="Gluck-Thaler E."/>
            <person name="Korotkin H.B."/>
            <person name="Matheny P.B."/>
            <person name="Slot J.C."/>
        </authorList>
    </citation>
    <scope>NUCLEOTIDE SEQUENCE [LARGE SCALE GENOMIC DNA]</scope>
    <source>
        <strain evidence="3 4">2629</strain>
    </source>
</reference>
<dbReference type="PANTHER" id="PTHR47349">
    <property type="entry name" value="CHROMOSOME 8, WHOLE GENOME SHOTGUN SEQUENCE"/>
    <property type="match status" value="1"/>
</dbReference>
<keyword evidence="4" id="KW-1185">Reference proteome</keyword>
<dbReference type="InterPro" id="IPR058934">
    <property type="entry name" value="YMC020W-like"/>
</dbReference>
<accession>A0A409X3L0</accession>
<feature type="region of interest" description="Disordered" evidence="1">
    <location>
        <begin position="62"/>
        <end position="124"/>
    </location>
</feature>
<evidence type="ECO:0000256" key="2">
    <source>
        <dbReference type="SAM" id="Phobius"/>
    </source>
</evidence>
<dbReference type="InParanoid" id="A0A409X3L0"/>
<protein>
    <submittedName>
        <fullName evidence="3">Uncharacterized protein</fullName>
    </submittedName>
</protein>
<dbReference type="Proteomes" id="UP000284842">
    <property type="component" value="Unassembled WGS sequence"/>
</dbReference>
<keyword evidence="2" id="KW-0472">Membrane</keyword>
<feature type="compositionally biased region" description="Low complexity" evidence="1">
    <location>
        <begin position="93"/>
        <end position="102"/>
    </location>
</feature>
<feature type="transmembrane region" description="Helical" evidence="2">
    <location>
        <begin position="317"/>
        <end position="334"/>
    </location>
</feature>
<gene>
    <name evidence="3" type="ORF">CVT24_004764</name>
</gene>
<dbReference type="EMBL" id="NHTK01004733">
    <property type="protein sequence ID" value="PPQ85326.1"/>
    <property type="molecule type" value="Genomic_DNA"/>
</dbReference>
<organism evidence="3 4">
    <name type="scientific">Panaeolus cyanescens</name>
    <dbReference type="NCBI Taxonomy" id="181874"/>
    <lineage>
        <taxon>Eukaryota</taxon>
        <taxon>Fungi</taxon>
        <taxon>Dikarya</taxon>
        <taxon>Basidiomycota</taxon>
        <taxon>Agaricomycotina</taxon>
        <taxon>Agaricomycetes</taxon>
        <taxon>Agaricomycetidae</taxon>
        <taxon>Agaricales</taxon>
        <taxon>Agaricineae</taxon>
        <taxon>Galeropsidaceae</taxon>
        <taxon>Panaeolus</taxon>
    </lineage>
</organism>
<keyword evidence="2" id="KW-1133">Transmembrane helix</keyword>
<evidence type="ECO:0000313" key="3">
    <source>
        <dbReference type="EMBL" id="PPQ85326.1"/>
    </source>
</evidence>